<proteinExistence type="predicted"/>
<feature type="non-terminal residue" evidence="1">
    <location>
        <position position="1"/>
    </location>
</feature>
<evidence type="ECO:0000313" key="1">
    <source>
        <dbReference type="EMBL" id="AAU21266.1"/>
    </source>
</evidence>
<dbReference type="EMBL" id="AY697998">
    <property type="protein sequence ID" value="AAU21266.1"/>
    <property type="molecule type" value="Genomic_DNA"/>
</dbReference>
<accession>Q64G67</accession>
<keyword evidence="1" id="KW-0946">Virion</keyword>
<name>Q64G67_HV1</name>
<keyword evidence="1" id="KW-0261">Viral envelope protein</keyword>
<gene>
    <name evidence="1" type="primary">env</name>
</gene>
<dbReference type="Gene3D" id="1.20.5.170">
    <property type="match status" value="1"/>
</dbReference>
<dbReference type="GO" id="GO:0019031">
    <property type="term" value="C:viral envelope"/>
    <property type="evidence" value="ECO:0007669"/>
    <property type="project" value="UniProtKB-KW"/>
</dbReference>
<protein>
    <submittedName>
        <fullName evidence="1">Envelope glycoprotein</fullName>
    </submittedName>
</protein>
<sequence length="145" mass="16260">WRVLEGSTASVRNSRSRGIKQLQARVLAVERYLSSAPLLGLELQQVQQLTLPLLLYTLLASNLQVLHAQRCEHGLISAPDSRVATSEGLGYDTIYLVATIRISILLVRRTEQDYWHWQVGKSVAWFDISNCCGYKNIYMIVGGLG</sequence>
<organism evidence="1">
    <name type="scientific">Human immunodeficiency virus type 1</name>
    <name type="common">HIV-1</name>
    <dbReference type="NCBI Taxonomy" id="11676"/>
    <lineage>
        <taxon>Viruses</taxon>
        <taxon>Riboviria</taxon>
        <taxon>Pararnavirae</taxon>
        <taxon>Artverviricota</taxon>
        <taxon>Revtraviricetes</taxon>
        <taxon>Ortervirales</taxon>
        <taxon>Retroviridae</taxon>
        <taxon>Orthoretrovirinae</taxon>
        <taxon>Lentivirus</taxon>
        <taxon>Lentivirus humimdef1</taxon>
    </lineage>
</organism>
<reference evidence="1" key="1">
    <citation type="journal article" date="2005" name="AIDS Res. Hum. Retroviruses">
        <title>HIV type 1 subtypes in circulation in northern Kenya.</title>
        <authorList>
            <person name="Khamadi S.A."/>
            <person name="Ochieng W."/>
            <person name="Lihana R.W."/>
            <person name="Kinyua J."/>
            <person name="Muriuki J."/>
            <person name="Mwangi J."/>
            <person name="Lwembe R."/>
            <person name="Kiptoo M."/>
            <person name="Osman S."/>
            <person name="Lagat N."/>
            <person name="Pelle R."/>
            <person name="Muigai A."/>
            <person name="Carter J.Y."/>
            <person name="Oishi I."/>
            <person name="Ichimura H."/>
            <person name="Mwaniki D.L."/>
            <person name="Okoth F.A."/>
            <person name="Mpoke S."/>
            <person name="Songok E.M."/>
        </authorList>
    </citation>
    <scope>NUCLEOTIDE SEQUENCE</scope>
    <source>
        <strain evidence="1">MYDH016</strain>
    </source>
</reference>
<dbReference type="SUPFAM" id="SSF58069">
    <property type="entry name" value="Virus ectodomain"/>
    <property type="match status" value="1"/>
</dbReference>
<organismHost>
    <name type="scientific">Homo sapiens</name>
    <name type="common">Human</name>
    <dbReference type="NCBI Taxonomy" id="9606"/>
</organismHost>
<feature type="non-terminal residue" evidence="1">
    <location>
        <position position="145"/>
    </location>
</feature>